<dbReference type="KEGG" id="otm:OSB_12540"/>
<dbReference type="RefSeq" id="WP_049834163.1">
    <property type="nucleotide sequence ID" value="NZ_CP012160.1"/>
</dbReference>
<proteinExistence type="predicted"/>
<evidence type="ECO:0000313" key="2">
    <source>
        <dbReference type="Proteomes" id="UP000067444"/>
    </source>
</evidence>
<dbReference type="AlphaFoldDB" id="A0A0K0Y4D0"/>
<sequence>MNPIIVIVISYLLTGVYRIRQDFKQSFHNRPAYARNSSRFLVGFMLVVLTWPVMLYHEVRIHKSIGRALPLTFVFLALIGFGFWLNS</sequence>
<gene>
    <name evidence="1" type="ORF">OSB_12540</name>
</gene>
<accession>A0A0K0Y4D0</accession>
<organism evidence="1 2">
    <name type="scientific">Octadecabacter temperatus</name>
    <dbReference type="NCBI Taxonomy" id="1458307"/>
    <lineage>
        <taxon>Bacteria</taxon>
        <taxon>Pseudomonadati</taxon>
        <taxon>Pseudomonadota</taxon>
        <taxon>Alphaproteobacteria</taxon>
        <taxon>Rhodobacterales</taxon>
        <taxon>Roseobacteraceae</taxon>
        <taxon>Octadecabacter</taxon>
    </lineage>
</organism>
<keyword evidence="2" id="KW-1185">Reference proteome</keyword>
<dbReference type="STRING" id="1458307.OSB_12540"/>
<name>A0A0K0Y4D0_9RHOB</name>
<evidence type="ECO:0000313" key="1">
    <source>
        <dbReference type="EMBL" id="AKS45809.1"/>
    </source>
</evidence>
<dbReference type="Proteomes" id="UP000067444">
    <property type="component" value="Chromosome"/>
</dbReference>
<protein>
    <submittedName>
        <fullName evidence="1">Uncharacterized protein</fullName>
    </submittedName>
</protein>
<reference evidence="1 2" key="1">
    <citation type="journal article" date="2015" name="Genome Announc.">
        <title>Closed Genome Sequence of Octadecabacter temperatus SB1, the First Mesophilic Species of the Genus Octadecabacter.</title>
        <authorList>
            <person name="Voget S."/>
            <person name="Billerbeck S."/>
            <person name="Simon M."/>
            <person name="Daniel R."/>
        </authorList>
    </citation>
    <scope>NUCLEOTIDE SEQUENCE [LARGE SCALE GENOMIC DNA]</scope>
    <source>
        <strain evidence="1 2">SB1</strain>
    </source>
</reference>
<dbReference type="EMBL" id="CP012160">
    <property type="protein sequence ID" value="AKS45809.1"/>
    <property type="molecule type" value="Genomic_DNA"/>
</dbReference>